<dbReference type="InterPro" id="IPR012341">
    <property type="entry name" value="6hp_glycosidase-like_sf"/>
</dbReference>
<dbReference type="InterPro" id="IPR008928">
    <property type="entry name" value="6-hairpin_glycosidase_sf"/>
</dbReference>
<dbReference type="GO" id="GO:0005980">
    <property type="term" value="P:glycogen catabolic process"/>
    <property type="evidence" value="ECO:0007669"/>
    <property type="project" value="InterPro"/>
</dbReference>
<name>A0A1H2SID5_9PROT</name>
<gene>
    <name evidence="3" type="ORF">SAMN05421882_100778</name>
</gene>
<accession>A0A1H2SID5</accession>
<protein>
    <submittedName>
        <fullName evidence="3">Glycogen debranching enzyme, putative</fullName>
    </submittedName>
</protein>
<dbReference type="NCBIfam" id="TIGR01561">
    <property type="entry name" value="gde_arch"/>
    <property type="match status" value="1"/>
</dbReference>
<dbReference type="GO" id="GO:0004134">
    <property type="term" value="F:4-alpha-glucanotransferase activity"/>
    <property type="evidence" value="ECO:0007669"/>
    <property type="project" value="InterPro"/>
</dbReference>
<dbReference type="InterPro" id="IPR024742">
    <property type="entry name" value="Glycogen_debranch_N"/>
</dbReference>
<dbReference type="InterPro" id="IPR010401">
    <property type="entry name" value="AGL/Gdb1"/>
</dbReference>
<dbReference type="SUPFAM" id="SSF48208">
    <property type="entry name" value="Six-hairpin glycosidases"/>
    <property type="match status" value="1"/>
</dbReference>
<sequence length="684" mass="77806">MAMNTTVRSDPIILTIPHDQLPNINTFLTKEWLVTNGLGGYASSTLLGAPTRRYHGLFIPDLPAPWGRTVLIPRLDEEIITDGESLLISGIEYEDGRLVSDLPRLLTEFCREWQTPVWRIAAKGRRLEKRIIMAHGDNSVYVEYRLLEGEPLQLRLRPFLTFRTLSAQISESCQPAFPPTLLDGRFELWLCEDVPPLRMCVRSPKQQFSFRMDTVTSRGVCYRVDRDRGSEYVEDLSSPGYFTVELTQGQPVSFVASTESWDRLEYEAQDIIDAEAQRLSALLVHIDESEKDNMERWLTLAADQFIVIPASRVDVHAPHASADEPCTVIAGYHWFTDWGRDTMISLEGLTLCTGRYREARSILRTFGQYVRDGLLPNLFPEGKRQALYHTVDATLWYFHALDRYYQITGDRETLLTLYPVLISIIDHHVKGTHFGIKVDEHDGLLHAGAEGYQLTWMDAKVGDWVVTPRRGKPVEIQALWYNALRCMADWGSVVGNSSERWTGMASHAAQAFNRRFWDHDLGYLLDVIDGEQGDDNSLRPNQILAISLPHPILEEAKWRPVLDVVAGRLLTHVGLRSLDPAHRDYKGTYFGDLRARDAAYHQGTVWAWLIGPFLDAWLKTHGNLTMGRQMLEGFRAHLLDEGIGTISEIFDADPPYYPRGCIAQAWSVAEVLRVWQKTKEATVG</sequence>
<organism evidence="3 4">
    <name type="scientific">Nitrosomonas communis</name>
    <dbReference type="NCBI Taxonomy" id="44574"/>
    <lineage>
        <taxon>Bacteria</taxon>
        <taxon>Pseudomonadati</taxon>
        <taxon>Pseudomonadota</taxon>
        <taxon>Betaproteobacteria</taxon>
        <taxon>Nitrosomonadales</taxon>
        <taxon>Nitrosomonadaceae</taxon>
        <taxon>Nitrosomonas</taxon>
    </lineage>
</organism>
<reference evidence="3 4" key="1">
    <citation type="submission" date="2016-10" db="EMBL/GenBank/DDBJ databases">
        <authorList>
            <person name="de Groot N.N."/>
        </authorList>
    </citation>
    <scope>NUCLEOTIDE SEQUENCE [LARGE SCALE GENOMIC DNA]</scope>
    <source>
        <strain evidence="3 4">Nm110</strain>
    </source>
</reference>
<proteinExistence type="predicted"/>
<evidence type="ECO:0000259" key="1">
    <source>
        <dbReference type="Pfam" id="PF06202"/>
    </source>
</evidence>
<feature type="domain" description="Glycogen debranching enzyme C-terminal" evidence="1">
    <location>
        <begin position="303"/>
        <end position="673"/>
    </location>
</feature>
<dbReference type="GO" id="GO:0004135">
    <property type="term" value="F:amylo-alpha-1,6-glucosidase activity"/>
    <property type="evidence" value="ECO:0007669"/>
    <property type="project" value="InterPro"/>
</dbReference>
<dbReference type="PANTHER" id="PTHR10569">
    <property type="entry name" value="GLYCOGEN DEBRANCHING ENZYME"/>
    <property type="match status" value="1"/>
</dbReference>
<feature type="domain" description="Glycogen debranching enzyme bacterial and archaeal type N-terminal" evidence="2">
    <location>
        <begin position="30"/>
        <end position="252"/>
    </location>
</feature>
<evidence type="ECO:0000313" key="4">
    <source>
        <dbReference type="Proteomes" id="UP000183454"/>
    </source>
</evidence>
<dbReference type="Pfam" id="PF12439">
    <property type="entry name" value="GDE_N"/>
    <property type="match status" value="1"/>
</dbReference>
<dbReference type="Pfam" id="PF06202">
    <property type="entry name" value="GDE_C"/>
    <property type="match status" value="1"/>
</dbReference>
<dbReference type="Proteomes" id="UP000183454">
    <property type="component" value="Unassembled WGS sequence"/>
</dbReference>
<evidence type="ECO:0000259" key="2">
    <source>
        <dbReference type="Pfam" id="PF12439"/>
    </source>
</evidence>
<dbReference type="FunFam" id="1.50.10.10:FF:000073">
    <property type="entry name" value="Glycogen debranching enzyme, hypothetical (TreX-like)"/>
    <property type="match status" value="1"/>
</dbReference>
<dbReference type="Gene3D" id="1.50.10.10">
    <property type="match status" value="1"/>
</dbReference>
<dbReference type="AlphaFoldDB" id="A0A1H2SID5"/>
<dbReference type="InterPro" id="IPR006451">
    <property type="entry name" value="Glycogen_debranch_arc"/>
</dbReference>
<evidence type="ECO:0000313" key="3">
    <source>
        <dbReference type="EMBL" id="SDW31463.1"/>
    </source>
</evidence>
<dbReference type="InterPro" id="IPR032790">
    <property type="entry name" value="GDE_C"/>
</dbReference>
<dbReference type="PANTHER" id="PTHR10569:SF2">
    <property type="entry name" value="GLYCOGEN DEBRANCHING ENZYME"/>
    <property type="match status" value="1"/>
</dbReference>
<dbReference type="EMBL" id="FNNH01000007">
    <property type="protein sequence ID" value="SDW31463.1"/>
    <property type="molecule type" value="Genomic_DNA"/>
</dbReference>